<dbReference type="Proteomes" id="UP000001646">
    <property type="component" value="Unplaced"/>
</dbReference>
<sequence length="76" mass="8218">PLSFSRSLVLSSSAHGCGKPAYLPNVSRVVGGDDAKPHSWPWQVSLQYDKNGVWAHTCGGTLIESNWVLTAAHCIR</sequence>
<dbReference type="AlphaFoldDB" id="H9GHJ5"/>
<dbReference type="eggNOG" id="KOG3627">
    <property type="taxonomic scope" value="Eukaryota"/>
</dbReference>
<dbReference type="InterPro" id="IPR009003">
    <property type="entry name" value="Peptidase_S1_PA"/>
</dbReference>
<protein>
    <recommendedName>
        <fullName evidence="2">Peptidase S1 domain-containing protein</fullName>
    </recommendedName>
</protein>
<dbReference type="HOGENOM" id="CLU_163459_3_1_1"/>
<comment type="similarity">
    <text evidence="1">Belongs to the peptidase S1 family. Snake venom subfamily.</text>
</comment>
<dbReference type="STRING" id="28377.ENSACAP00000011164"/>
<dbReference type="InterPro" id="IPR050850">
    <property type="entry name" value="Peptidase_S1_Elastase_sf"/>
</dbReference>
<dbReference type="PANTHER" id="PTHR24257:SF17">
    <property type="match status" value="1"/>
</dbReference>
<dbReference type="GeneTree" id="ENSGT00940000153216"/>
<dbReference type="GO" id="GO:0004252">
    <property type="term" value="F:serine-type endopeptidase activity"/>
    <property type="evidence" value="ECO:0007669"/>
    <property type="project" value="InterPro"/>
</dbReference>
<evidence type="ECO:0000256" key="1">
    <source>
        <dbReference type="ARBA" id="ARBA00009228"/>
    </source>
</evidence>
<reference evidence="3" key="2">
    <citation type="submission" date="2025-08" db="UniProtKB">
        <authorList>
            <consortium name="Ensembl"/>
        </authorList>
    </citation>
    <scope>IDENTIFICATION</scope>
</reference>
<dbReference type="InParanoid" id="H9GHJ5"/>
<organism evidence="3 4">
    <name type="scientific">Anolis carolinensis</name>
    <name type="common">Green anole</name>
    <name type="synonym">American chameleon</name>
    <dbReference type="NCBI Taxonomy" id="28377"/>
    <lineage>
        <taxon>Eukaryota</taxon>
        <taxon>Metazoa</taxon>
        <taxon>Chordata</taxon>
        <taxon>Craniata</taxon>
        <taxon>Vertebrata</taxon>
        <taxon>Euteleostomi</taxon>
        <taxon>Lepidosauria</taxon>
        <taxon>Squamata</taxon>
        <taxon>Bifurcata</taxon>
        <taxon>Unidentata</taxon>
        <taxon>Episquamata</taxon>
        <taxon>Toxicofera</taxon>
        <taxon>Iguania</taxon>
        <taxon>Dactyloidae</taxon>
        <taxon>Anolis</taxon>
    </lineage>
</organism>
<keyword evidence="4" id="KW-1185">Reference proteome</keyword>
<dbReference type="Gene3D" id="2.40.10.10">
    <property type="entry name" value="Trypsin-like serine proteases"/>
    <property type="match status" value="1"/>
</dbReference>
<dbReference type="Bgee" id="ENSACAG00000011397">
    <property type="expression patterns" value="Expressed in liver and 7 other cell types or tissues"/>
</dbReference>
<dbReference type="Pfam" id="PF00089">
    <property type="entry name" value="Trypsin"/>
    <property type="match status" value="1"/>
</dbReference>
<dbReference type="SUPFAM" id="SSF50494">
    <property type="entry name" value="Trypsin-like serine proteases"/>
    <property type="match status" value="1"/>
</dbReference>
<evidence type="ECO:0000259" key="2">
    <source>
        <dbReference type="PROSITE" id="PS50240"/>
    </source>
</evidence>
<dbReference type="PROSITE" id="PS50240">
    <property type="entry name" value="TRYPSIN_DOM"/>
    <property type="match status" value="1"/>
</dbReference>
<dbReference type="InterPro" id="IPR001254">
    <property type="entry name" value="Trypsin_dom"/>
</dbReference>
<reference evidence="3" key="3">
    <citation type="submission" date="2025-09" db="UniProtKB">
        <authorList>
            <consortium name="Ensembl"/>
        </authorList>
    </citation>
    <scope>IDENTIFICATION</scope>
</reference>
<dbReference type="InterPro" id="IPR018114">
    <property type="entry name" value="TRYPSIN_HIS"/>
</dbReference>
<dbReference type="InterPro" id="IPR043504">
    <property type="entry name" value="Peptidase_S1_PA_chymotrypsin"/>
</dbReference>
<proteinExistence type="inferred from homology"/>
<accession>H9GHJ5</accession>
<feature type="domain" description="Peptidase S1" evidence="2">
    <location>
        <begin position="29"/>
        <end position="76"/>
    </location>
</feature>
<dbReference type="PANTHER" id="PTHR24257">
    <property type="entry name" value="CHYMOTRYPSIN-LIKE ELASTASE FAMILY MEMBER"/>
    <property type="match status" value="1"/>
</dbReference>
<dbReference type="PROSITE" id="PS00134">
    <property type="entry name" value="TRYPSIN_HIS"/>
    <property type="match status" value="1"/>
</dbReference>
<name>H9GHJ5_ANOCA</name>
<dbReference type="GO" id="GO:0006508">
    <property type="term" value="P:proteolysis"/>
    <property type="evidence" value="ECO:0007669"/>
    <property type="project" value="InterPro"/>
</dbReference>
<reference evidence="3" key="1">
    <citation type="submission" date="2009-12" db="EMBL/GenBank/DDBJ databases">
        <title>The Genome Sequence of Anolis carolinensis (Green Anole Lizard).</title>
        <authorList>
            <consortium name="The Genome Sequencing Platform"/>
            <person name="Di Palma F."/>
            <person name="Alfoldi J."/>
            <person name="Heiman D."/>
            <person name="Young S."/>
            <person name="Grabherr M."/>
            <person name="Johnson J."/>
            <person name="Lander E.S."/>
            <person name="Lindblad-Toh K."/>
        </authorList>
    </citation>
    <scope>NUCLEOTIDE SEQUENCE [LARGE SCALE GENOMIC DNA]</scope>
    <source>
        <strain evidence="3">JBL SC #1</strain>
    </source>
</reference>
<evidence type="ECO:0000313" key="3">
    <source>
        <dbReference type="Ensembl" id="ENSACAP00000011164.3"/>
    </source>
</evidence>
<evidence type="ECO:0000313" key="4">
    <source>
        <dbReference type="Proteomes" id="UP000001646"/>
    </source>
</evidence>
<dbReference type="Ensembl" id="ENSACAT00000011398.3">
    <property type="protein sequence ID" value="ENSACAP00000011164.3"/>
    <property type="gene ID" value="ENSACAG00000011397.3"/>
</dbReference>